<evidence type="ECO:0000256" key="1">
    <source>
        <dbReference type="SAM" id="MobiDB-lite"/>
    </source>
</evidence>
<comment type="caution">
    <text evidence="2">The sequence shown here is derived from an EMBL/GenBank/DDBJ whole genome shotgun (WGS) entry which is preliminary data.</text>
</comment>
<dbReference type="AlphaFoldDB" id="A0AAV4S878"/>
<dbReference type="EMBL" id="BPLQ01007478">
    <property type="protein sequence ID" value="GIY30375.1"/>
    <property type="molecule type" value="Genomic_DNA"/>
</dbReference>
<sequence length="84" mass="9010">MKCPRATPEGNQDRPNGNGQKRLKKQNANVFFHGHGLTSWGEGPAGQSRDQHPPAEVRTGNPGPGCNRRSACARVMPLNAPSPL</sequence>
<organism evidence="2 3">
    <name type="scientific">Caerostris darwini</name>
    <dbReference type="NCBI Taxonomy" id="1538125"/>
    <lineage>
        <taxon>Eukaryota</taxon>
        <taxon>Metazoa</taxon>
        <taxon>Ecdysozoa</taxon>
        <taxon>Arthropoda</taxon>
        <taxon>Chelicerata</taxon>
        <taxon>Arachnida</taxon>
        <taxon>Araneae</taxon>
        <taxon>Araneomorphae</taxon>
        <taxon>Entelegynae</taxon>
        <taxon>Araneoidea</taxon>
        <taxon>Araneidae</taxon>
        <taxon>Caerostris</taxon>
    </lineage>
</organism>
<keyword evidence="3" id="KW-1185">Reference proteome</keyword>
<evidence type="ECO:0000313" key="2">
    <source>
        <dbReference type="EMBL" id="GIY30375.1"/>
    </source>
</evidence>
<feature type="compositionally biased region" description="Polar residues" evidence="1">
    <location>
        <begin position="9"/>
        <end position="19"/>
    </location>
</feature>
<protein>
    <submittedName>
        <fullName evidence="2">Uncharacterized protein</fullName>
    </submittedName>
</protein>
<gene>
    <name evidence="2" type="ORF">CDAR_126201</name>
</gene>
<accession>A0AAV4S878</accession>
<feature type="region of interest" description="Disordered" evidence="1">
    <location>
        <begin position="1"/>
        <end position="21"/>
    </location>
</feature>
<evidence type="ECO:0000313" key="3">
    <source>
        <dbReference type="Proteomes" id="UP001054837"/>
    </source>
</evidence>
<name>A0AAV4S878_9ARAC</name>
<reference evidence="2 3" key="1">
    <citation type="submission" date="2021-06" db="EMBL/GenBank/DDBJ databases">
        <title>Caerostris darwini draft genome.</title>
        <authorList>
            <person name="Kono N."/>
            <person name="Arakawa K."/>
        </authorList>
    </citation>
    <scope>NUCLEOTIDE SEQUENCE [LARGE SCALE GENOMIC DNA]</scope>
</reference>
<feature type="region of interest" description="Disordered" evidence="1">
    <location>
        <begin position="34"/>
        <end position="70"/>
    </location>
</feature>
<dbReference type="Proteomes" id="UP001054837">
    <property type="component" value="Unassembled WGS sequence"/>
</dbReference>
<proteinExistence type="predicted"/>